<proteinExistence type="predicted"/>
<dbReference type="InterPro" id="IPR019410">
    <property type="entry name" value="Methyltransf_16"/>
</dbReference>
<name>A0A4V0Y8P4_RHOPR</name>
<dbReference type="SUPFAM" id="SSF53335">
    <property type="entry name" value="S-adenosyl-L-methionine-dependent methyltransferases"/>
    <property type="match status" value="1"/>
</dbReference>
<organism evidence="1">
    <name type="scientific">Rhodnius prolixus</name>
    <name type="common">Triatomid bug</name>
    <dbReference type="NCBI Taxonomy" id="13249"/>
    <lineage>
        <taxon>Eukaryota</taxon>
        <taxon>Metazoa</taxon>
        <taxon>Ecdysozoa</taxon>
        <taxon>Arthropoda</taxon>
        <taxon>Hexapoda</taxon>
        <taxon>Insecta</taxon>
        <taxon>Pterygota</taxon>
        <taxon>Neoptera</taxon>
        <taxon>Paraneoptera</taxon>
        <taxon>Hemiptera</taxon>
        <taxon>Heteroptera</taxon>
        <taxon>Panheteroptera</taxon>
        <taxon>Cimicomorpha</taxon>
        <taxon>Reduviidae</taxon>
        <taxon>Triatominae</taxon>
        <taxon>Rhodnius</taxon>
    </lineage>
</organism>
<dbReference type="EMBL" id="GHKJ01000674">
    <property type="protein sequence ID" value="MOY45704.1"/>
    <property type="molecule type" value="Transcribed_RNA"/>
</dbReference>
<sequence length="269" mass="30977">MSNLEVQSETYDEKDTFNKNSLALLEFLQDAGDEVEVDEDGDILVPRTKNKLEIEFSTSTTIPHVGLQIWRGALLLADFIQSHSEIFKDKIVLELGSGVGLGGVVAGMHAKEVICSDIDKCGILQLIKRNINRNKKLLKGKVGVSTFDFYQQEWSVHLTRKIKQSDVIIAADVIYEDSLTEAFVECITKILQTPPVKRFYLALEKRYVFTMAHLDSVAPCYEYFLKCLRNKWSKYPMCNWSLKELKTDFKQYFNYVRTKELVLWEILVQ</sequence>
<dbReference type="Gene3D" id="3.40.50.150">
    <property type="entry name" value="Vaccinia Virus protein VP39"/>
    <property type="match status" value="1"/>
</dbReference>
<dbReference type="PANTHER" id="PTHR23108">
    <property type="entry name" value="METHYLTRANSFERASE-RELATED"/>
    <property type="match status" value="1"/>
</dbReference>
<dbReference type="InterPro" id="IPR029063">
    <property type="entry name" value="SAM-dependent_MTases_sf"/>
</dbReference>
<reference evidence="1" key="1">
    <citation type="submission" date="2019-04" db="EMBL/GenBank/DDBJ databases">
        <title>Analysis of the testis transcriptome of the Chagas disease vector Rhodnius prolixus.</title>
        <authorList>
            <person name="Cesar J."/>
            <person name="Ribeiro J.M."/>
            <person name="Pereira M.H."/>
            <person name="Araujo R.N."/>
            <person name="Gontijo N.F."/>
            <person name="Pessoa G."/>
            <person name="Sant'Anna M.V."/>
            <person name="Sorgine M.H."/>
            <person name="Majerowicz D."/>
            <person name="Carvalho A.B."/>
            <person name="Braz G."/>
            <person name="Mesquita R."/>
            <person name="Lagerblad P.O."/>
            <person name="Koerich L.B."/>
        </authorList>
    </citation>
    <scope>NUCLEOTIDE SEQUENCE</scope>
</reference>
<dbReference type="InterPro" id="IPR038899">
    <property type="entry name" value="METTL22"/>
</dbReference>
<dbReference type="GO" id="GO:0032259">
    <property type="term" value="P:methylation"/>
    <property type="evidence" value="ECO:0007669"/>
    <property type="project" value="UniProtKB-KW"/>
</dbReference>
<dbReference type="Pfam" id="PF10294">
    <property type="entry name" value="Methyltransf_16"/>
    <property type="match status" value="1"/>
</dbReference>
<dbReference type="VEuPathDB" id="VectorBase:RPRC001640"/>
<dbReference type="PANTHER" id="PTHR23108:SF0">
    <property type="entry name" value="METHYLTRANSFERASE-LIKE PROTEIN 22"/>
    <property type="match status" value="1"/>
</dbReference>
<dbReference type="GO" id="GO:0005634">
    <property type="term" value="C:nucleus"/>
    <property type="evidence" value="ECO:0007669"/>
    <property type="project" value="TreeGrafter"/>
</dbReference>
<protein>
    <submittedName>
        <fullName evidence="1">Putative methyltransferase rhodnius neglectus</fullName>
    </submittedName>
</protein>
<dbReference type="AlphaFoldDB" id="A0A4V0Y8P4"/>
<keyword evidence="1" id="KW-0808">Transferase</keyword>
<dbReference type="GO" id="GO:0008276">
    <property type="term" value="F:protein methyltransferase activity"/>
    <property type="evidence" value="ECO:0007669"/>
    <property type="project" value="InterPro"/>
</dbReference>
<evidence type="ECO:0000313" key="1">
    <source>
        <dbReference type="EMBL" id="MOY45704.1"/>
    </source>
</evidence>
<keyword evidence="1" id="KW-0489">Methyltransferase</keyword>
<accession>A0A4V0Y8P4</accession>